<sequence>MVQRLLQRFRAETRLSPDAHAPVRDAAFHQWLGSASGMLPGKLAWVRPELADLGLVPLAEGRQRLCIALRGDEPLVGLVLADPFDRTTRLWLEARLRAAGRPRTRWYVAPADEVLDFYDRLASATPAPGSAPEPVPDVAAASLKPPGMPATPPTLALAPVDRSADRPSAMAPPPPVAAPPRIETVPTDDAPARRFVSQVLDEALAASASDVHLASTPDGLLVRYRIDGVLQVVNGADGRDFAARVMRRLKLLADLDLAPQRGAQDGRVQLAHEDREVEARLSILPSRHGEDAVLRILDRHSLAQGGCLDVASLGFDPLVAGAMRRMARIPHGLLIVTGPPGSGKTSTLYGLLGEQPPGSDRLITIEDPIEAPLPDALQIAVDDAHGLGWTHALRAALRHDADRIMLGELRDVETARLAVQAALGGQRLFAGVRASQAFEAIGRLTTLGVDPYDLTAALNGVIAQRLLRKVCPHCAEPFEPDPALLAASGLPRAVLEEGWSFHRGLGCPACRGTGYLGRQAIAQVLTLDLELKGLIAQRASPAAQREAAERHGLTTLREAALELVSSGLTTLEEANRVTAVQE</sequence>
<dbReference type="CDD" id="cd01129">
    <property type="entry name" value="PulE-GspE-like"/>
    <property type="match status" value="1"/>
</dbReference>
<dbReference type="PANTHER" id="PTHR30258:SF1">
    <property type="entry name" value="PROTEIN TRANSPORT PROTEIN HOFB HOMOLOG"/>
    <property type="match status" value="1"/>
</dbReference>
<dbReference type="PANTHER" id="PTHR30258">
    <property type="entry name" value="TYPE II SECRETION SYSTEM PROTEIN GSPE-RELATED"/>
    <property type="match status" value="1"/>
</dbReference>
<evidence type="ECO:0000313" key="6">
    <source>
        <dbReference type="EMBL" id="BDI05419.1"/>
    </source>
</evidence>
<feature type="region of interest" description="Disordered" evidence="4">
    <location>
        <begin position="125"/>
        <end position="153"/>
    </location>
</feature>
<keyword evidence="2" id="KW-0547">Nucleotide-binding</keyword>
<evidence type="ECO:0000256" key="2">
    <source>
        <dbReference type="ARBA" id="ARBA00022741"/>
    </source>
</evidence>
<protein>
    <recommendedName>
        <fullName evidence="5">Bacterial type II secretion system protein E domain-containing protein</fullName>
    </recommendedName>
</protein>
<evidence type="ECO:0000259" key="5">
    <source>
        <dbReference type="Pfam" id="PF00437"/>
    </source>
</evidence>
<dbReference type="Gene3D" id="3.40.50.300">
    <property type="entry name" value="P-loop containing nucleotide triphosphate hydrolases"/>
    <property type="match status" value="1"/>
</dbReference>
<evidence type="ECO:0000256" key="3">
    <source>
        <dbReference type="ARBA" id="ARBA00022840"/>
    </source>
</evidence>
<feature type="domain" description="Bacterial type II secretion system protein E" evidence="5">
    <location>
        <begin position="187"/>
        <end position="576"/>
    </location>
</feature>
<evidence type="ECO:0000256" key="4">
    <source>
        <dbReference type="SAM" id="MobiDB-lite"/>
    </source>
</evidence>
<keyword evidence="3" id="KW-0067">ATP-binding</keyword>
<reference evidence="6" key="1">
    <citation type="submission" date="2022-04" db="EMBL/GenBank/DDBJ databases">
        <title>Whole genome sequence of Sphaerotilus sp. FB-5.</title>
        <authorList>
            <person name="Takeda M."/>
            <person name="Narihara S."/>
            <person name="Akimoto M."/>
            <person name="Akimoto R."/>
            <person name="Nishiyashiki S."/>
            <person name="Murakami T."/>
        </authorList>
    </citation>
    <scope>NUCLEOTIDE SEQUENCE</scope>
    <source>
        <strain evidence="6">FB-5</strain>
    </source>
</reference>
<organism evidence="6 7">
    <name type="scientific">Sphaerotilus microaerophilus</name>
    <dbReference type="NCBI Taxonomy" id="2914710"/>
    <lineage>
        <taxon>Bacteria</taxon>
        <taxon>Pseudomonadati</taxon>
        <taxon>Pseudomonadota</taxon>
        <taxon>Betaproteobacteria</taxon>
        <taxon>Burkholderiales</taxon>
        <taxon>Sphaerotilaceae</taxon>
        <taxon>Sphaerotilus</taxon>
    </lineage>
</organism>
<accession>A0ABN6PN25</accession>
<name>A0ABN6PN25_9BURK</name>
<evidence type="ECO:0000313" key="7">
    <source>
        <dbReference type="Proteomes" id="UP001057498"/>
    </source>
</evidence>
<keyword evidence="7" id="KW-1185">Reference proteome</keyword>
<evidence type="ECO:0000256" key="1">
    <source>
        <dbReference type="ARBA" id="ARBA00006611"/>
    </source>
</evidence>
<proteinExistence type="inferred from homology"/>
<dbReference type="EMBL" id="AP025730">
    <property type="protein sequence ID" value="BDI05419.1"/>
    <property type="molecule type" value="Genomic_DNA"/>
</dbReference>
<gene>
    <name evidence="6" type="ORF">CATMQ487_23890</name>
</gene>
<comment type="similarity">
    <text evidence="1">Belongs to the GSP E family.</text>
</comment>
<dbReference type="Gene3D" id="3.30.450.90">
    <property type="match status" value="1"/>
</dbReference>
<dbReference type="Proteomes" id="UP001057498">
    <property type="component" value="Chromosome"/>
</dbReference>
<dbReference type="InterPro" id="IPR001482">
    <property type="entry name" value="T2SS/T4SS_dom"/>
</dbReference>
<dbReference type="Pfam" id="PF00437">
    <property type="entry name" value="T2SSE"/>
    <property type="match status" value="1"/>
</dbReference>
<dbReference type="SUPFAM" id="SSF52540">
    <property type="entry name" value="P-loop containing nucleoside triphosphate hydrolases"/>
    <property type="match status" value="1"/>
</dbReference>
<dbReference type="InterPro" id="IPR027417">
    <property type="entry name" value="P-loop_NTPase"/>
</dbReference>